<reference evidence="1" key="1">
    <citation type="submission" date="2020-03" db="EMBL/GenBank/DDBJ databases">
        <authorList>
            <person name="Weist P."/>
        </authorList>
    </citation>
    <scope>NUCLEOTIDE SEQUENCE</scope>
</reference>
<accession>A0A9N7UWM4</accession>
<evidence type="ECO:0000313" key="2">
    <source>
        <dbReference type="Proteomes" id="UP001153269"/>
    </source>
</evidence>
<dbReference type="AlphaFoldDB" id="A0A9N7UWM4"/>
<sequence length="108" mass="11629">MSHGCNTVNIGAWLEVSRSHSVLVLFSSSSERLGIMQLSSFLGALSAGGSLSSQFTTLTACVTDSEPQICRESCLDNCQLSLSLIAIKDEGNVNESLPDIPDSPRWFY</sequence>
<proteinExistence type="predicted"/>
<evidence type="ECO:0000313" key="1">
    <source>
        <dbReference type="EMBL" id="CAB1438262.1"/>
    </source>
</evidence>
<protein>
    <submittedName>
        <fullName evidence="1">Uncharacterized protein</fullName>
    </submittedName>
</protein>
<name>A0A9N7UWM4_PLEPL</name>
<organism evidence="1 2">
    <name type="scientific">Pleuronectes platessa</name>
    <name type="common">European plaice</name>
    <dbReference type="NCBI Taxonomy" id="8262"/>
    <lineage>
        <taxon>Eukaryota</taxon>
        <taxon>Metazoa</taxon>
        <taxon>Chordata</taxon>
        <taxon>Craniata</taxon>
        <taxon>Vertebrata</taxon>
        <taxon>Euteleostomi</taxon>
        <taxon>Actinopterygii</taxon>
        <taxon>Neopterygii</taxon>
        <taxon>Teleostei</taxon>
        <taxon>Neoteleostei</taxon>
        <taxon>Acanthomorphata</taxon>
        <taxon>Carangaria</taxon>
        <taxon>Pleuronectiformes</taxon>
        <taxon>Pleuronectoidei</taxon>
        <taxon>Pleuronectidae</taxon>
        <taxon>Pleuronectes</taxon>
    </lineage>
</organism>
<comment type="caution">
    <text evidence="1">The sequence shown here is derived from an EMBL/GenBank/DDBJ whole genome shotgun (WGS) entry which is preliminary data.</text>
</comment>
<dbReference type="Proteomes" id="UP001153269">
    <property type="component" value="Unassembled WGS sequence"/>
</dbReference>
<gene>
    <name evidence="1" type="ORF">PLEPLA_LOCUS26209</name>
</gene>
<keyword evidence="2" id="KW-1185">Reference proteome</keyword>
<dbReference type="EMBL" id="CADEAL010002125">
    <property type="protein sequence ID" value="CAB1438262.1"/>
    <property type="molecule type" value="Genomic_DNA"/>
</dbReference>